<dbReference type="Proteomes" id="UP000009374">
    <property type="component" value="Unassembled WGS sequence"/>
</dbReference>
<dbReference type="EMBL" id="GG693879">
    <property type="protein sequence ID" value="EES52172.1"/>
    <property type="molecule type" value="Genomic_DNA"/>
</dbReference>
<reference evidence="1 2" key="1">
    <citation type="journal article" date="2009" name="Appl. Environ. Microbiol.">
        <title>Community genomic and proteomic analyses of chemoautotrophic iron-oxidizing "Leptospirillum rubarum" (Group II) and "Leptospirillum ferrodiazotrophum" (Group III) bacteria in acid mine drainage biofilms.</title>
        <authorList>
            <person name="Goltsman D.S."/>
            <person name="Denef V.J."/>
            <person name="Singer S.W."/>
            <person name="VerBerkmoes N.C."/>
            <person name="Lefsrud M."/>
            <person name="Mueller R.S."/>
            <person name="Dick G.J."/>
            <person name="Sun C.L."/>
            <person name="Wheeler K.E."/>
            <person name="Zemla A."/>
            <person name="Baker B.J."/>
            <person name="Hauser L."/>
            <person name="Land M."/>
            <person name="Shah M.B."/>
            <person name="Thelen M.P."/>
            <person name="Hettich R.L."/>
            <person name="Banfield J.F."/>
        </authorList>
    </citation>
    <scope>NUCLEOTIDE SEQUENCE [LARGE SCALE GENOMIC DNA]</scope>
</reference>
<proteinExistence type="predicted"/>
<keyword evidence="2" id="KW-1185">Reference proteome</keyword>
<dbReference type="Gene3D" id="2.40.160.20">
    <property type="match status" value="1"/>
</dbReference>
<organism evidence="1 2">
    <name type="scientific">Leptospirillum ferrodiazotrophum</name>
    <dbReference type="NCBI Taxonomy" id="412449"/>
    <lineage>
        <taxon>Bacteria</taxon>
        <taxon>Pseudomonadati</taxon>
        <taxon>Nitrospirota</taxon>
        <taxon>Nitrospiria</taxon>
        <taxon>Nitrospirales</taxon>
        <taxon>Nitrospiraceae</taxon>
        <taxon>Leptospirillum</taxon>
    </lineage>
</organism>
<dbReference type="SUPFAM" id="SSF56925">
    <property type="entry name" value="OMPA-like"/>
    <property type="match status" value="1"/>
</dbReference>
<gene>
    <name evidence="1" type="ORF">UBAL3_94320028</name>
</gene>
<protein>
    <recommendedName>
        <fullName evidence="3">Outer membrane protein beta-barrel domain-containing protein</fullName>
    </recommendedName>
</protein>
<accession>C6HYY6</accession>
<sequence length="182" mass="18748">MSFDAPKILGRGYLFRLLAVAGLFVSSLSPALADAESPLVLTPAVGVENGGLALGGSLRYFFMPNLAGEIDAGYGTSLCQNCHLSATTLTGNLVYEIHPTSRLFLYVAAGGGGALAALSSPESARALWGEIDVGGGGGYRLTRTVGISLEERWFIPVSGSLASATPGALSFDRTFLGIAVSF</sequence>
<evidence type="ECO:0008006" key="3">
    <source>
        <dbReference type="Google" id="ProtNLM"/>
    </source>
</evidence>
<dbReference type="InterPro" id="IPR011250">
    <property type="entry name" value="OMP/PagP_B-barrel"/>
</dbReference>
<name>C6HYY6_9BACT</name>
<evidence type="ECO:0000313" key="1">
    <source>
        <dbReference type="EMBL" id="EES52172.1"/>
    </source>
</evidence>
<evidence type="ECO:0000313" key="2">
    <source>
        <dbReference type="Proteomes" id="UP000009374"/>
    </source>
</evidence>
<dbReference type="AlphaFoldDB" id="C6HYY6"/>